<dbReference type="Pfam" id="PF17100">
    <property type="entry name" value="NACHT_N"/>
    <property type="match status" value="1"/>
</dbReference>
<evidence type="ECO:0000313" key="6">
    <source>
        <dbReference type="Proteomes" id="UP001498421"/>
    </source>
</evidence>
<name>A0ABR1IID7_9HYPO</name>
<keyword evidence="6" id="KW-1185">Reference proteome</keyword>
<evidence type="ECO:0000256" key="1">
    <source>
        <dbReference type="ARBA" id="ARBA00022737"/>
    </source>
</evidence>
<comment type="caution">
    <text evidence="5">The sequence shown here is derived from an EMBL/GenBank/DDBJ whole genome shotgun (WGS) entry which is preliminary data.</text>
</comment>
<dbReference type="InterPro" id="IPR056884">
    <property type="entry name" value="NPHP3-like_N"/>
</dbReference>
<dbReference type="Proteomes" id="UP001498421">
    <property type="component" value="Unassembled WGS sequence"/>
</dbReference>
<evidence type="ECO:0000313" key="5">
    <source>
        <dbReference type="EMBL" id="KAK7432940.1"/>
    </source>
</evidence>
<keyword evidence="1" id="KW-0677">Repeat</keyword>
<feature type="domain" description="Nephrocystin 3-like N-terminal" evidence="4">
    <location>
        <begin position="130"/>
        <end position="293"/>
    </location>
</feature>
<dbReference type="PANTHER" id="PTHR10039:SF14">
    <property type="entry name" value="NACHT DOMAIN-CONTAINING PROTEIN"/>
    <property type="match status" value="1"/>
</dbReference>
<dbReference type="SUPFAM" id="SSF52540">
    <property type="entry name" value="P-loop containing nucleoside triphosphate hydrolases"/>
    <property type="match status" value="1"/>
</dbReference>
<dbReference type="Pfam" id="PF23239">
    <property type="entry name" value="DUF7069"/>
    <property type="match status" value="1"/>
</dbReference>
<proteinExistence type="predicted"/>
<gene>
    <name evidence="5" type="ORF">QQZ08_000411</name>
</gene>
<dbReference type="EMBL" id="JAZAVK010000002">
    <property type="protein sequence ID" value="KAK7432940.1"/>
    <property type="molecule type" value="Genomic_DNA"/>
</dbReference>
<feature type="domain" description="NWD NACHT-NTPase N-terminal" evidence="2">
    <location>
        <begin position="14"/>
        <end position="73"/>
    </location>
</feature>
<dbReference type="Pfam" id="PF24883">
    <property type="entry name" value="NPHP3_N"/>
    <property type="match status" value="1"/>
</dbReference>
<evidence type="ECO:0000259" key="4">
    <source>
        <dbReference type="Pfam" id="PF24883"/>
    </source>
</evidence>
<sequence length="382" mass="44270">MLGRFYESFKAPDDSVKENVRNLYQAILNFQLQSVLRFYRSSFKNLSRDMFRYVDWEEMLQKVKDLEELVRNDLYQVNDLKSTRELENLSTTAKKQFDTMKQLLSIAERHLKVDVTYEWYKNRIVDRVEGTCEWFQGHQDFKSCLQQDSGVMVVTADPGCGKSVLAKHLIDNVLPSNATVCYFFFKDQDQCTISQALCALLHQLLREKPFLIHHAMKEYNANGKGLKGATETLWSILRNATQDPQAGPVIIVLDALDECQNWRFQPLIKALKPHHLSGDTQTRGQVKYLLTTRPYDQIMWQVQPLIGASSMVHIPGNESSDAISEEVNKVIEHKVNDLAKVMGLDTQKADHLTSRLRRMEHRTYLWVYLVFDDLHKSGFENS</sequence>
<dbReference type="PANTHER" id="PTHR10039">
    <property type="entry name" value="AMELOGENIN"/>
    <property type="match status" value="1"/>
</dbReference>
<dbReference type="InterPro" id="IPR031359">
    <property type="entry name" value="NACHT_N"/>
</dbReference>
<protein>
    <recommendedName>
        <fullName evidence="7">AAA+ ATPase domain-containing protein</fullName>
    </recommendedName>
</protein>
<organism evidence="5 6">
    <name type="scientific">Neonectria magnoliae</name>
    <dbReference type="NCBI Taxonomy" id="2732573"/>
    <lineage>
        <taxon>Eukaryota</taxon>
        <taxon>Fungi</taxon>
        <taxon>Dikarya</taxon>
        <taxon>Ascomycota</taxon>
        <taxon>Pezizomycotina</taxon>
        <taxon>Sordariomycetes</taxon>
        <taxon>Hypocreomycetidae</taxon>
        <taxon>Hypocreales</taxon>
        <taxon>Nectriaceae</taxon>
        <taxon>Neonectria</taxon>
    </lineage>
</organism>
<dbReference type="Gene3D" id="3.40.50.300">
    <property type="entry name" value="P-loop containing nucleotide triphosphate hydrolases"/>
    <property type="match status" value="1"/>
</dbReference>
<feature type="domain" description="DUF7069" evidence="3">
    <location>
        <begin position="323"/>
        <end position="379"/>
    </location>
</feature>
<evidence type="ECO:0008006" key="7">
    <source>
        <dbReference type="Google" id="ProtNLM"/>
    </source>
</evidence>
<dbReference type="InterPro" id="IPR027417">
    <property type="entry name" value="P-loop_NTPase"/>
</dbReference>
<evidence type="ECO:0000259" key="2">
    <source>
        <dbReference type="Pfam" id="PF17100"/>
    </source>
</evidence>
<dbReference type="InterPro" id="IPR055497">
    <property type="entry name" value="DUF7069"/>
</dbReference>
<accession>A0ABR1IID7</accession>
<reference evidence="5 6" key="1">
    <citation type="journal article" date="2025" name="Microbiol. Resour. Announc.">
        <title>Draft genome sequences for Neonectria magnoliae and Neonectria punicea, canker pathogens of Liriodendron tulipifera and Acer saccharum in West Virginia.</title>
        <authorList>
            <person name="Petronek H.M."/>
            <person name="Kasson M.T."/>
            <person name="Metheny A.M."/>
            <person name="Stauder C.M."/>
            <person name="Lovett B."/>
            <person name="Lynch S.C."/>
            <person name="Garnas J.R."/>
            <person name="Kasson L.R."/>
            <person name="Stajich J.E."/>
        </authorList>
    </citation>
    <scope>NUCLEOTIDE SEQUENCE [LARGE SCALE GENOMIC DNA]</scope>
    <source>
        <strain evidence="5 6">NRRL 64651</strain>
    </source>
</reference>
<evidence type="ECO:0000259" key="3">
    <source>
        <dbReference type="Pfam" id="PF23239"/>
    </source>
</evidence>